<dbReference type="Proteomes" id="UP000237271">
    <property type="component" value="Unassembled WGS sequence"/>
</dbReference>
<feature type="domain" description="CCHC-type" evidence="3">
    <location>
        <begin position="93"/>
        <end position="107"/>
    </location>
</feature>
<organism evidence="4 5">
    <name type="scientific">Phytophthora palmivora</name>
    <dbReference type="NCBI Taxonomy" id="4796"/>
    <lineage>
        <taxon>Eukaryota</taxon>
        <taxon>Sar</taxon>
        <taxon>Stramenopiles</taxon>
        <taxon>Oomycota</taxon>
        <taxon>Peronosporomycetes</taxon>
        <taxon>Peronosporales</taxon>
        <taxon>Peronosporaceae</taxon>
        <taxon>Phytophthora</taxon>
    </lineage>
</organism>
<sequence length="120" mass="13148">MPTSYLNYGKATVFMDDLKVGPSRTQLFHVNANTMEEAIQIALQEEFSHRQARTPTSEWQYHNVRGAGTPGTIASAGPVPVELGTAVKSSIHCYGCGNRGHMQRACPAEGKRKFPSKRKG</sequence>
<feature type="region of interest" description="Disordered" evidence="2">
    <location>
        <begin position="101"/>
        <end position="120"/>
    </location>
</feature>
<keyword evidence="1" id="KW-0862">Zinc</keyword>
<name>A0A2P4YED4_9STRA</name>
<dbReference type="PROSITE" id="PS50158">
    <property type="entry name" value="ZF_CCHC"/>
    <property type="match status" value="1"/>
</dbReference>
<keyword evidence="1" id="KW-0863">Zinc-finger</keyword>
<evidence type="ECO:0000256" key="1">
    <source>
        <dbReference type="PROSITE-ProRule" id="PRU00047"/>
    </source>
</evidence>
<reference evidence="4 5" key="1">
    <citation type="journal article" date="2017" name="Genome Biol. Evol.">
        <title>Phytophthora megakarya and P. palmivora, closely related causal agents of cacao black pod rot, underwent increases in genome sizes and gene numbers by different mechanisms.</title>
        <authorList>
            <person name="Ali S.S."/>
            <person name="Shao J."/>
            <person name="Lary D.J."/>
            <person name="Kronmiller B."/>
            <person name="Shen D."/>
            <person name="Strem M.D."/>
            <person name="Amoako-Attah I."/>
            <person name="Akrofi A.Y."/>
            <person name="Begoude B.A."/>
            <person name="Ten Hoopen G.M."/>
            <person name="Coulibaly K."/>
            <person name="Kebe B.I."/>
            <person name="Melnick R.L."/>
            <person name="Guiltinan M.J."/>
            <person name="Tyler B.M."/>
            <person name="Meinhardt L.W."/>
            <person name="Bailey B.A."/>
        </authorList>
    </citation>
    <scope>NUCLEOTIDE SEQUENCE [LARGE SCALE GENOMIC DNA]</scope>
    <source>
        <strain evidence="5">sbr112.9</strain>
    </source>
</reference>
<comment type="caution">
    <text evidence="4">The sequence shown here is derived from an EMBL/GenBank/DDBJ whole genome shotgun (WGS) entry which is preliminary data.</text>
</comment>
<proteinExistence type="predicted"/>
<dbReference type="EMBL" id="NCKW01003523">
    <property type="protein sequence ID" value="POM76156.1"/>
    <property type="molecule type" value="Genomic_DNA"/>
</dbReference>
<dbReference type="GO" id="GO:0003676">
    <property type="term" value="F:nucleic acid binding"/>
    <property type="evidence" value="ECO:0007669"/>
    <property type="project" value="InterPro"/>
</dbReference>
<dbReference type="InterPro" id="IPR001878">
    <property type="entry name" value="Znf_CCHC"/>
</dbReference>
<keyword evidence="5" id="KW-1185">Reference proteome</keyword>
<dbReference type="SUPFAM" id="SSF57756">
    <property type="entry name" value="Retrovirus zinc finger-like domains"/>
    <property type="match status" value="1"/>
</dbReference>
<protein>
    <submittedName>
        <fullName evidence="4">Gag protein</fullName>
    </submittedName>
</protein>
<evidence type="ECO:0000256" key="2">
    <source>
        <dbReference type="SAM" id="MobiDB-lite"/>
    </source>
</evidence>
<dbReference type="GO" id="GO:0008270">
    <property type="term" value="F:zinc ion binding"/>
    <property type="evidence" value="ECO:0007669"/>
    <property type="project" value="UniProtKB-KW"/>
</dbReference>
<gene>
    <name evidence="4" type="ORF">PHPALM_6642</name>
</gene>
<evidence type="ECO:0000313" key="4">
    <source>
        <dbReference type="EMBL" id="POM76156.1"/>
    </source>
</evidence>
<dbReference type="InterPro" id="IPR036875">
    <property type="entry name" value="Znf_CCHC_sf"/>
</dbReference>
<evidence type="ECO:0000313" key="5">
    <source>
        <dbReference type="Proteomes" id="UP000237271"/>
    </source>
</evidence>
<dbReference type="AlphaFoldDB" id="A0A2P4YED4"/>
<keyword evidence="1" id="KW-0479">Metal-binding</keyword>
<dbReference type="OrthoDB" id="117025at2759"/>
<evidence type="ECO:0000259" key="3">
    <source>
        <dbReference type="PROSITE" id="PS50158"/>
    </source>
</evidence>
<accession>A0A2P4YED4</accession>
<dbReference type="Gene3D" id="4.10.60.10">
    <property type="entry name" value="Zinc finger, CCHC-type"/>
    <property type="match status" value="1"/>
</dbReference>